<dbReference type="AlphaFoldDB" id="A0AA93BM56"/>
<dbReference type="Proteomes" id="UP000284562">
    <property type="component" value="Unassembled WGS sequence"/>
</dbReference>
<proteinExistence type="predicted"/>
<comment type="caution">
    <text evidence="1">The sequence shown here is derived from an EMBL/GenBank/DDBJ whole genome shotgun (WGS) entry which is preliminary data.</text>
</comment>
<evidence type="ECO:0000313" key="2">
    <source>
        <dbReference type="Proteomes" id="UP000284562"/>
    </source>
</evidence>
<gene>
    <name evidence="1" type="ORF">DW064_06405</name>
</gene>
<organism evidence="1 2">
    <name type="scientific">Segatella copri</name>
    <dbReference type="NCBI Taxonomy" id="165179"/>
    <lineage>
        <taxon>Bacteria</taxon>
        <taxon>Pseudomonadati</taxon>
        <taxon>Bacteroidota</taxon>
        <taxon>Bacteroidia</taxon>
        <taxon>Bacteroidales</taxon>
        <taxon>Prevotellaceae</taxon>
        <taxon>Segatella</taxon>
    </lineage>
</organism>
<protein>
    <submittedName>
        <fullName evidence="1">Uncharacterized protein</fullName>
    </submittedName>
</protein>
<dbReference type="EMBL" id="QRNN01000018">
    <property type="protein sequence ID" value="RHK48791.1"/>
    <property type="molecule type" value="Genomic_DNA"/>
</dbReference>
<sequence length="195" mass="21953">MKKSNCRFMAKINEELLQKFDSFQIFMQTAKYTTTPIIVKDKRPQHESSLEYVKALECSESFGNSYISIEVKNGDADHFSAKLMTDEISSKILLRYDSAGTSHRNNFDDIPLSEQLVTTPHIHKYDEKGRLIATKTDAIQANPAASNITEGFPIFCSEGNIYGELTTISPKIQIGEQPVIPFEHIEVDPCEGVPF</sequence>
<name>A0AA93BM56_9BACT</name>
<evidence type="ECO:0000313" key="1">
    <source>
        <dbReference type="EMBL" id="RHK48791.1"/>
    </source>
</evidence>
<accession>A0AA93BM56</accession>
<reference evidence="1 2" key="1">
    <citation type="submission" date="2018-08" db="EMBL/GenBank/DDBJ databases">
        <title>A genome reference for cultivated species of the human gut microbiota.</title>
        <authorList>
            <person name="Zou Y."/>
            <person name="Xue W."/>
            <person name="Luo G."/>
        </authorList>
    </citation>
    <scope>NUCLEOTIDE SEQUENCE [LARGE SCALE GENOMIC DNA]</scope>
    <source>
        <strain evidence="1 2">AF43-2</strain>
    </source>
</reference>